<feature type="transmembrane region" description="Helical" evidence="6">
    <location>
        <begin position="493"/>
        <end position="511"/>
    </location>
</feature>
<gene>
    <name evidence="8" type="ORF">FisN_12Hh044</name>
</gene>
<accession>A0A1Z5K205</accession>
<organism evidence="8 9">
    <name type="scientific">Fistulifera solaris</name>
    <name type="common">Oleaginous diatom</name>
    <dbReference type="NCBI Taxonomy" id="1519565"/>
    <lineage>
        <taxon>Eukaryota</taxon>
        <taxon>Sar</taxon>
        <taxon>Stramenopiles</taxon>
        <taxon>Ochrophyta</taxon>
        <taxon>Bacillariophyta</taxon>
        <taxon>Bacillariophyceae</taxon>
        <taxon>Bacillariophycidae</taxon>
        <taxon>Naviculales</taxon>
        <taxon>Naviculaceae</taxon>
        <taxon>Fistulifera</taxon>
    </lineage>
</organism>
<feature type="transmembrane region" description="Helical" evidence="6">
    <location>
        <begin position="342"/>
        <end position="365"/>
    </location>
</feature>
<dbReference type="OrthoDB" id="434519at2759"/>
<evidence type="ECO:0000256" key="1">
    <source>
        <dbReference type="ARBA" id="ARBA00004141"/>
    </source>
</evidence>
<feature type="compositionally biased region" description="Basic and acidic residues" evidence="5">
    <location>
        <begin position="77"/>
        <end position="87"/>
    </location>
</feature>
<comment type="subcellular location">
    <subcellularLocation>
        <location evidence="1">Membrane</location>
        <topology evidence="1">Multi-pass membrane protein</topology>
    </subcellularLocation>
</comment>
<protein>
    <recommendedName>
        <fullName evidence="10">Sulfite exporter TauE/SafE</fullName>
    </recommendedName>
</protein>
<feature type="transmembrane region" description="Helical" evidence="6">
    <location>
        <begin position="377"/>
        <end position="400"/>
    </location>
</feature>
<reference evidence="8 9" key="1">
    <citation type="journal article" date="2015" name="Plant Cell">
        <title>Oil accumulation by the oleaginous diatom Fistulifera solaris as revealed by the genome and transcriptome.</title>
        <authorList>
            <person name="Tanaka T."/>
            <person name="Maeda Y."/>
            <person name="Veluchamy A."/>
            <person name="Tanaka M."/>
            <person name="Abida H."/>
            <person name="Marechal E."/>
            <person name="Bowler C."/>
            <person name="Muto M."/>
            <person name="Sunaga Y."/>
            <person name="Tanaka M."/>
            <person name="Yoshino T."/>
            <person name="Taniguchi T."/>
            <person name="Fukuda Y."/>
            <person name="Nemoto M."/>
            <person name="Matsumoto M."/>
            <person name="Wong P.S."/>
            <person name="Aburatani S."/>
            <person name="Fujibuchi W."/>
        </authorList>
    </citation>
    <scope>NUCLEOTIDE SEQUENCE [LARGE SCALE GENOMIC DNA]</scope>
    <source>
        <strain evidence="8 9">JPCC DA0580</strain>
    </source>
</reference>
<dbReference type="GO" id="GO:0016567">
    <property type="term" value="P:protein ubiquitination"/>
    <property type="evidence" value="ECO:0007669"/>
    <property type="project" value="TreeGrafter"/>
</dbReference>
<evidence type="ECO:0000256" key="5">
    <source>
        <dbReference type="SAM" id="MobiDB-lite"/>
    </source>
</evidence>
<proteinExistence type="predicted"/>
<dbReference type="InterPro" id="IPR002781">
    <property type="entry name" value="TM_pro_TauE-like"/>
</dbReference>
<feature type="transmembrane region" description="Helical" evidence="6">
    <location>
        <begin position="531"/>
        <end position="553"/>
    </location>
</feature>
<sequence length="573" mass="62697">MNETRKRKRVTTVICLLSSVAAAGYSKKAWIENNISTVVQQRPLTAWFQRSLTNQDDGFFEDDLFENDAENEETTDDQAKTDDKTDDGNNNVQNDDFFDDGIADADDDNYDDFYAFIDDPGPPQLYPLTSRYILGLSVASMALTLGATGGIGGGGVVVPVYILVMGLPLKVAVPIGAVTLLGASFGCTLLNWTRRHPLADRPLIDWDLVLIMGPLSLTGTLVGTLFHQVFSEKFLVVLLVVILSATAQATLSKAMRMYRAEKRYIRHMMIVSSQSTQLSESPTSILPKSSTWQEVDSNVLGAARQRALDPEEKQQILIVNPDFVTLRTDLIEQEKFTPRGKIIAAFSIFSVVVTLNVLVGGGAFTSPLGIRCGSWPFWSVHFIIFLFLITSAWVAQTYVVGRHEIKKLVRFDYVHGDIQWDAGSAILYPAIFVMAGFFAGTLGISGGVITVPIMYTMGVHPAIVAATSSAMAMFTTLGSTSSYMVFGLILKDFAVAGFCIGFISAIIGSYLMKQARRATSASGRVYERNSYLAFAIGGVVLIAALLMTIQYVFKTVKDYDEDDDGGICEGLRF</sequence>
<feature type="transmembrane region" description="Helical" evidence="6">
    <location>
        <begin position="132"/>
        <end position="165"/>
    </location>
</feature>
<evidence type="ECO:0000313" key="8">
    <source>
        <dbReference type="EMBL" id="GAX20199.1"/>
    </source>
</evidence>
<dbReference type="InParanoid" id="A0A1Z5K205"/>
<feature type="region of interest" description="Disordered" evidence="5">
    <location>
        <begin position="69"/>
        <end position="97"/>
    </location>
</feature>
<feature type="chain" id="PRO_5012825826" description="Sulfite exporter TauE/SafE" evidence="7">
    <location>
        <begin position="23"/>
        <end position="573"/>
    </location>
</feature>
<keyword evidence="9" id="KW-1185">Reference proteome</keyword>
<dbReference type="Pfam" id="PF01925">
    <property type="entry name" value="TauE"/>
    <property type="match status" value="1"/>
</dbReference>
<dbReference type="AlphaFoldDB" id="A0A1Z5K205"/>
<dbReference type="GO" id="GO:0031464">
    <property type="term" value="C:Cul4A-RING E3 ubiquitin ligase complex"/>
    <property type="evidence" value="ECO:0007669"/>
    <property type="project" value="TreeGrafter"/>
</dbReference>
<feature type="transmembrane region" description="Helical" evidence="6">
    <location>
        <begin position="426"/>
        <end position="455"/>
    </location>
</feature>
<evidence type="ECO:0008006" key="10">
    <source>
        <dbReference type="Google" id="ProtNLM"/>
    </source>
</evidence>
<dbReference type="Proteomes" id="UP000198406">
    <property type="component" value="Unassembled WGS sequence"/>
</dbReference>
<keyword evidence="3 6" id="KW-1133">Transmembrane helix</keyword>
<evidence type="ECO:0000256" key="4">
    <source>
        <dbReference type="ARBA" id="ARBA00023136"/>
    </source>
</evidence>
<feature type="transmembrane region" description="Helical" evidence="6">
    <location>
        <begin position="461"/>
        <end position="486"/>
    </location>
</feature>
<dbReference type="EMBL" id="BDSP01000144">
    <property type="protein sequence ID" value="GAX20199.1"/>
    <property type="molecule type" value="Genomic_DNA"/>
</dbReference>
<feature type="transmembrane region" description="Helical" evidence="6">
    <location>
        <begin position="234"/>
        <end position="254"/>
    </location>
</feature>
<feature type="transmembrane region" description="Helical" evidence="6">
    <location>
        <begin position="171"/>
        <end position="192"/>
    </location>
</feature>
<name>A0A1Z5K205_FISSO</name>
<evidence type="ECO:0000256" key="3">
    <source>
        <dbReference type="ARBA" id="ARBA00022989"/>
    </source>
</evidence>
<dbReference type="PANTHER" id="PTHR14255:SF3">
    <property type="entry name" value="SULFITE EXPORTER TAUE_SAFE FAMILY PROTEIN 5-RELATED"/>
    <property type="match status" value="1"/>
</dbReference>
<keyword evidence="2 6" id="KW-0812">Transmembrane</keyword>
<keyword evidence="4 6" id="KW-0472">Membrane</keyword>
<keyword evidence="7" id="KW-0732">Signal</keyword>
<evidence type="ECO:0000256" key="2">
    <source>
        <dbReference type="ARBA" id="ARBA00022692"/>
    </source>
</evidence>
<evidence type="ECO:0000313" key="9">
    <source>
        <dbReference type="Proteomes" id="UP000198406"/>
    </source>
</evidence>
<evidence type="ECO:0000256" key="7">
    <source>
        <dbReference type="SAM" id="SignalP"/>
    </source>
</evidence>
<evidence type="ECO:0000256" key="6">
    <source>
        <dbReference type="SAM" id="Phobius"/>
    </source>
</evidence>
<dbReference type="GO" id="GO:0016020">
    <property type="term" value="C:membrane"/>
    <property type="evidence" value="ECO:0007669"/>
    <property type="project" value="UniProtKB-SubCell"/>
</dbReference>
<feature type="signal peptide" evidence="7">
    <location>
        <begin position="1"/>
        <end position="22"/>
    </location>
</feature>
<comment type="caution">
    <text evidence="8">The sequence shown here is derived from an EMBL/GenBank/DDBJ whole genome shotgun (WGS) entry which is preliminary data.</text>
</comment>
<dbReference type="PANTHER" id="PTHR14255">
    <property type="entry name" value="CEREBLON"/>
    <property type="match status" value="1"/>
</dbReference>
<feature type="transmembrane region" description="Helical" evidence="6">
    <location>
        <begin position="204"/>
        <end position="228"/>
    </location>
</feature>